<dbReference type="InterPro" id="IPR050445">
    <property type="entry name" value="Bact_polysacc_biosynth/exp"/>
</dbReference>
<evidence type="ECO:0000256" key="4">
    <source>
        <dbReference type="ARBA" id="ARBA00022989"/>
    </source>
</evidence>
<evidence type="ECO:0000256" key="3">
    <source>
        <dbReference type="ARBA" id="ARBA00022692"/>
    </source>
</evidence>
<feature type="transmembrane region" description="Helical" evidence="7">
    <location>
        <begin position="458"/>
        <end position="478"/>
    </location>
</feature>
<keyword evidence="3 7" id="KW-0812">Transmembrane</keyword>
<dbReference type="GO" id="GO:0005886">
    <property type="term" value="C:plasma membrane"/>
    <property type="evidence" value="ECO:0007669"/>
    <property type="project" value="UniProtKB-SubCell"/>
</dbReference>
<reference evidence="9 10" key="1">
    <citation type="submission" date="2018-02" db="EMBL/GenBank/DDBJ databases">
        <title>Comparative genomes isolates from brazilian mangrove.</title>
        <authorList>
            <person name="Araujo J.E."/>
            <person name="Taketani R.G."/>
            <person name="Silva M.C.P."/>
            <person name="Loureco M.V."/>
            <person name="Andreote F.D."/>
        </authorList>
    </citation>
    <scope>NUCLEOTIDE SEQUENCE [LARGE SCALE GENOMIC DNA]</scope>
    <source>
        <strain evidence="9 10">HEX-2 MGV</strain>
    </source>
</reference>
<keyword evidence="5 7" id="KW-0472">Membrane</keyword>
<evidence type="ECO:0000313" key="9">
    <source>
        <dbReference type="EMBL" id="PQO41283.1"/>
    </source>
</evidence>
<keyword evidence="4 7" id="KW-1133">Transmembrane helix</keyword>
<comment type="subcellular location">
    <subcellularLocation>
        <location evidence="1">Cell membrane</location>
        <topology evidence="1">Multi-pass membrane protein</topology>
    </subcellularLocation>
</comment>
<evidence type="ECO:0000256" key="2">
    <source>
        <dbReference type="ARBA" id="ARBA00022475"/>
    </source>
</evidence>
<dbReference type="InterPro" id="IPR003856">
    <property type="entry name" value="LPS_length_determ_N"/>
</dbReference>
<evidence type="ECO:0000256" key="5">
    <source>
        <dbReference type="ARBA" id="ARBA00023136"/>
    </source>
</evidence>
<organism evidence="9 10">
    <name type="scientific">Blastopirellula marina</name>
    <dbReference type="NCBI Taxonomy" id="124"/>
    <lineage>
        <taxon>Bacteria</taxon>
        <taxon>Pseudomonadati</taxon>
        <taxon>Planctomycetota</taxon>
        <taxon>Planctomycetia</taxon>
        <taxon>Pirellulales</taxon>
        <taxon>Pirellulaceae</taxon>
        <taxon>Blastopirellula</taxon>
    </lineage>
</organism>
<evidence type="ECO:0000256" key="1">
    <source>
        <dbReference type="ARBA" id="ARBA00004651"/>
    </source>
</evidence>
<feature type="compositionally biased region" description="Basic and acidic residues" evidence="6">
    <location>
        <begin position="488"/>
        <end position="499"/>
    </location>
</feature>
<feature type="domain" description="Polysaccharide chain length determinant N-terminal" evidence="8">
    <location>
        <begin position="49"/>
        <end position="133"/>
    </location>
</feature>
<name>A0A2S8GA18_9BACT</name>
<dbReference type="Proteomes" id="UP000240009">
    <property type="component" value="Unassembled WGS sequence"/>
</dbReference>
<dbReference type="EMBL" id="PUIA01000003">
    <property type="protein sequence ID" value="PQO41283.1"/>
    <property type="molecule type" value="Genomic_DNA"/>
</dbReference>
<protein>
    <recommendedName>
        <fullName evidence="8">Polysaccharide chain length determinant N-terminal domain-containing protein</fullName>
    </recommendedName>
</protein>
<proteinExistence type="predicted"/>
<dbReference type="PANTHER" id="PTHR32309">
    <property type="entry name" value="TYROSINE-PROTEIN KINASE"/>
    <property type="match status" value="1"/>
</dbReference>
<feature type="region of interest" description="Disordered" evidence="6">
    <location>
        <begin position="486"/>
        <end position="565"/>
    </location>
</feature>
<evidence type="ECO:0000256" key="6">
    <source>
        <dbReference type="SAM" id="MobiDB-lite"/>
    </source>
</evidence>
<comment type="caution">
    <text evidence="9">The sequence shown here is derived from an EMBL/GenBank/DDBJ whole genome shotgun (WGS) entry which is preliminary data.</text>
</comment>
<keyword evidence="2" id="KW-1003">Cell membrane</keyword>
<dbReference type="PANTHER" id="PTHR32309:SF31">
    <property type="entry name" value="CAPSULAR EXOPOLYSACCHARIDE FAMILY"/>
    <property type="match status" value="1"/>
</dbReference>
<sequence>MPARNGNLELDTRFAAHLRTRRTIVTTAAIRRSEVAMSQLQLPPQVQQYTSLLCQQWKLWVPVAFGCFLLAATYSLVKPDQWQATQSVLLRDEAAGQLSGQGRFDSIDTMKAAQEMVVEVARNQAVLEATLKEVGRPAGSHSKGEWPALADVESLRKNVKVSPPNGAEFGTTEVLHLSVDADNRERAILLASTLCQQMDIALKNIRNRRADSVIAELENAELLAQQELARATEVLKAQETKVGSDLGELRSLNDAQSGDGNLRNAWNQIKQQIRDGEAELVKLDEQLNILKSAQNDPDNLIATPNQLLESQPSLRRLKDGLVDAQLRTSQLMGKMSKSHPQVQSAIAAEEEVRNKLKGELEIAVRGVQADLQLQRSRLNSINSQEAGVRERLDSLASIRAGYANLVADVDKCTLVLRTAHEQLADAKANKRASETSSLITRIDQPTTGEYPLGPGKTVIAGAGLLGGLILGVGLVVLLTPMPGSQGRRWTDRLWGRRSTDTSATPSAGDRRAVPRMAEQPPVNPDAPGRGRRATDQAPPATYPEVDRRGGSDRRGTAAPGDRRGQ</sequence>
<accession>A0A2S8GA18</accession>
<dbReference type="Pfam" id="PF02706">
    <property type="entry name" value="Wzz"/>
    <property type="match status" value="1"/>
</dbReference>
<evidence type="ECO:0000313" key="10">
    <source>
        <dbReference type="Proteomes" id="UP000240009"/>
    </source>
</evidence>
<feature type="compositionally biased region" description="Basic and acidic residues" evidence="6">
    <location>
        <begin position="544"/>
        <end position="565"/>
    </location>
</feature>
<evidence type="ECO:0000259" key="8">
    <source>
        <dbReference type="Pfam" id="PF02706"/>
    </source>
</evidence>
<dbReference type="AlphaFoldDB" id="A0A2S8GA18"/>
<gene>
    <name evidence="9" type="ORF">C5Y96_00810</name>
</gene>
<evidence type="ECO:0000256" key="7">
    <source>
        <dbReference type="SAM" id="Phobius"/>
    </source>
</evidence>